<keyword evidence="2" id="KW-0812">Transmembrane</keyword>
<feature type="transmembrane region" description="Helical" evidence="2">
    <location>
        <begin position="37"/>
        <end position="56"/>
    </location>
</feature>
<keyword evidence="2" id="KW-0472">Membrane</keyword>
<evidence type="ECO:0000256" key="2">
    <source>
        <dbReference type="SAM" id="Phobius"/>
    </source>
</evidence>
<proteinExistence type="predicted"/>
<organism evidence="3 4">
    <name type="scientific">Candidatus Gottesmanbacteria bacterium RIFCSPHIGHO2_01_FULL_46_14</name>
    <dbReference type="NCBI Taxonomy" id="1798380"/>
    <lineage>
        <taxon>Bacteria</taxon>
        <taxon>Candidatus Gottesmaniibacteriota</taxon>
    </lineage>
</organism>
<dbReference type="Pfam" id="PF05137">
    <property type="entry name" value="PilN"/>
    <property type="match status" value="1"/>
</dbReference>
<sequence>MPATKFSRIDINLIGEGDFSRTPIGRIVTWATTYGRYIMILTEIIVLLAFISRFSLDRKLTDLKEEITQKQAIIETNNSLEQQIRLVQQKLTTIRTLITNQAEPITTLRDIQNALPPDAYLESLDISEKEAKMSVIVGTTQGVSSLLTNLKANPHVSSVTIGDITTGKMGGSQFDLTVEIGSTPQPKRNP</sequence>
<evidence type="ECO:0000313" key="4">
    <source>
        <dbReference type="Proteomes" id="UP000177416"/>
    </source>
</evidence>
<protein>
    <submittedName>
        <fullName evidence="3">Uncharacterized protein</fullName>
    </submittedName>
</protein>
<dbReference type="PANTHER" id="PTHR40278">
    <property type="entry name" value="DNA UTILIZATION PROTEIN HOFN"/>
    <property type="match status" value="1"/>
</dbReference>
<reference evidence="3 4" key="1">
    <citation type="journal article" date="2016" name="Nat. Commun.">
        <title>Thousands of microbial genomes shed light on interconnected biogeochemical processes in an aquifer system.</title>
        <authorList>
            <person name="Anantharaman K."/>
            <person name="Brown C.T."/>
            <person name="Hug L.A."/>
            <person name="Sharon I."/>
            <person name="Castelle C.J."/>
            <person name="Probst A.J."/>
            <person name="Thomas B.C."/>
            <person name="Singh A."/>
            <person name="Wilkins M.J."/>
            <person name="Karaoz U."/>
            <person name="Brodie E.L."/>
            <person name="Williams K.H."/>
            <person name="Hubbard S.S."/>
            <person name="Banfield J.F."/>
        </authorList>
    </citation>
    <scope>NUCLEOTIDE SEQUENCE [LARGE SCALE GENOMIC DNA]</scope>
</reference>
<dbReference type="InterPro" id="IPR052534">
    <property type="entry name" value="Extracell_DNA_Util/SecSys_Comp"/>
</dbReference>
<evidence type="ECO:0000256" key="1">
    <source>
        <dbReference type="SAM" id="Coils"/>
    </source>
</evidence>
<accession>A0A1F5ZS51</accession>
<keyword evidence="2" id="KW-1133">Transmembrane helix</keyword>
<name>A0A1F5ZS51_9BACT</name>
<comment type="caution">
    <text evidence="3">The sequence shown here is derived from an EMBL/GenBank/DDBJ whole genome shotgun (WGS) entry which is preliminary data.</text>
</comment>
<dbReference type="PANTHER" id="PTHR40278:SF1">
    <property type="entry name" value="DNA UTILIZATION PROTEIN HOFN"/>
    <property type="match status" value="1"/>
</dbReference>
<dbReference type="InterPro" id="IPR007813">
    <property type="entry name" value="PilN"/>
</dbReference>
<feature type="coiled-coil region" evidence="1">
    <location>
        <begin position="63"/>
        <end position="90"/>
    </location>
</feature>
<keyword evidence="1" id="KW-0175">Coiled coil</keyword>
<dbReference type="AlphaFoldDB" id="A0A1F5ZS51"/>
<dbReference type="EMBL" id="MFJJ01000010">
    <property type="protein sequence ID" value="OGG14942.1"/>
    <property type="molecule type" value="Genomic_DNA"/>
</dbReference>
<gene>
    <name evidence="3" type="ORF">A2875_03195</name>
</gene>
<dbReference type="Proteomes" id="UP000177416">
    <property type="component" value="Unassembled WGS sequence"/>
</dbReference>
<evidence type="ECO:0000313" key="3">
    <source>
        <dbReference type="EMBL" id="OGG14942.1"/>
    </source>
</evidence>